<protein>
    <submittedName>
        <fullName evidence="1">Uncharacterized protein</fullName>
    </submittedName>
</protein>
<dbReference type="EMBL" id="CM042886">
    <property type="protein sequence ID" value="KAI4339941.1"/>
    <property type="molecule type" value="Genomic_DNA"/>
</dbReference>
<sequence>MSRCFPFNGGAVKKRGELWDTQSVPIELQKEMLRNHGTENRKHTKRGESKYSSHKCRDADHGRTIRLVSKGSQARDFGNGDMPDGKKEDDWISKSKEDSCKSVLSEEHGQPFSRTSIFSLSNVSKSEESKAASQPFVEKRGSIIRIRFKRTVLETSLAKPPTILLPSTVPDSRVREDHREVASTSGRGSLAPVAIAPCSEGLFPEPGSQYDSLLDQWVPAPLNVEGDASDDLDWILGPDRAGERCPKRLKPADEGRLPHNSCSSFPWPPRANYLQDAEIYALPYINLF</sequence>
<reference evidence="2" key="1">
    <citation type="journal article" date="2023" name="Front. Plant Sci.">
        <title>Chromosomal-level genome assembly of Melastoma candidum provides insights into trichome evolution.</title>
        <authorList>
            <person name="Zhong Y."/>
            <person name="Wu W."/>
            <person name="Sun C."/>
            <person name="Zou P."/>
            <person name="Liu Y."/>
            <person name="Dai S."/>
            <person name="Zhou R."/>
        </authorList>
    </citation>
    <scope>NUCLEOTIDE SEQUENCE [LARGE SCALE GENOMIC DNA]</scope>
</reference>
<keyword evidence="2" id="KW-1185">Reference proteome</keyword>
<evidence type="ECO:0000313" key="2">
    <source>
        <dbReference type="Proteomes" id="UP001057402"/>
    </source>
</evidence>
<evidence type="ECO:0000313" key="1">
    <source>
        <dbReference type="EMBL" id="KAI4339941.1"/>
    </source>
</evidence>
<name>A0ACB9NV74_9MYRT</name>
<accession>A0ACB9NV74</accession>
<gene>
    <name evidence="1" type="ORF">MLD38_024824</name>
</gene>
<dbReference type="Proteomes" id="UP001057402">
    <property type="component" value="Chromosome 7"/>
</dbReference>
<proteinExistence type="predicted"/>
<organism evidence="1 2">
    <name type="scientific">Melastoma candidum</name>
    <dbReference type="NCBI Taxonomy" id="119954"/>
    <lineage>
        <taxon>Eukaryota</taxon>
        <taxon>Viridiplantae</taxon>
        <taxon>Streptophyta</taxon>
        <taxon>Embryophyta</taxon>
        <taxon>Tracheophyta</taxon>
        <taxon>Spermatophyta</taxon>
        <taxon>Magnoliopsida</taxon>
        <taxon>eudicotyledons</taxon>
        <taxon>Gunneridae</taxon>
        <taxon>Pentapetalae</taxon>
        <taxon>rosids</taxon>
        <taxon>malvids</taxon>
        <taxon>Myrtales</taxon>
        <taxon>Melastomataceae</taxon>
        <taxon>Melastomatoideae</taxon>
        <taxon>Melastomateae</taxon>
        <taxon>Melastoma</taxon>
    </lineage>
</organism>
<comment type="caution">
    <text evidence="1">The sequence shown here is derived from an EMBL/GenBank/DDBJ whole genome shotgun (WGS) entry which is preliminary data.</text>
</comment>